<evidence type="ECO:0000256" key="4">
    <source>
        <dbReference type="ARBA" id="ARBA00022519"/>
    </source>
</evidence>
<gene>
    <name evidence="13 15" type="primary">ubiB</name>
    <name evidence="15" type="ORF">PQR63_20135</name>
</gene>
<evidence type="ECO:0000256" key="5">
    <source>
        <dbReference type="ARBA" id="ARBA00022679"/>
    </source>
</evidence>
<evidence type="ECO:0000256" key="10">
    <source>
        <dbReference type="ARBA" id="ARBA00022840"/>
    </source>
</evidence>
<sequence length="523" mass="59860">MFLRSLRLFKIVRVAIRYGLDEIAISGFDTPRITRFLNAIFFWRDISTPRGERLRRALEDLGPIFVKFGQVLSTRRDLLPLDIADELTRLQDRVPPFDSELAIAQIQKSLGAHPDDLFATFDRTPIASASIAQVHFATLKDGTEVAVKVLRPGMRNTIDHDIGLMHIAADWVERLWADGRRLKAKEVVAEFDKYLHDELDLMREAANASQLRRNFANSDLLMVPEMYWDYCSSSVIVMERMHGIPIGQTARLLEEGVDLGKLSRDGVEIFFTQVFRDGFFHADMHPGNILVSTAPATFGRYIALDFGIVGTLTDFDKDYLSQNFLAFFQRDYKRVAEAHIESGWAPKETRVDELEAAVRACCEPIFDRPLKDISFGQVLLRLFQTSRRFNVEVQPQLVLLQKTLLNVEGLGRQLDPDLDLWKTAKPYLERWMNEQIGWRGFVQQLKIEVPRYSRLLPQLPRLAHQALTMATENNQSSQNAELLKKLVSEQRRTNMLLGVIVYFGGGLIGGIIVVQLLIHFLRF</sequence>
<dbReference type="EC" id="2.7.-.-" evidence="13"/>
<dbReference type="HAMAP" id="MF_00414">
    <property type="entry name" value="UbiB"/>
    <property type="match status" value="1"/>
</dbReference>
<comment type="function">
    <text evidence="13">Is probably a protein kinase regulator of UbiI activity which is involved in aerobic coenzyme Q (ubiquinone) biosynthesis.</text>
</comment>
<keyword evidence="15" id="KW-0830">Ubiquinone</keyword>
<dbReference type="InterPro" id="IPR004147">
    <property type="entry name" value="ABC1_dom"/>
</dbReference>
<accession>A0ABW8ZCZ3</accession>
<dbReference type="Pfam" id="PF03109">
    <property type="entry name" value="ABC1"/>
    <property type="match status" value="1"/>
</dbReference>
<dbReference type="Proteomes" id="UP001629214">
    <property type="component" value="Unassembled WGS sequence"/>
</dbReference>
<comment type="similarity">
    <text evidence="13">Belongs to the ABC1 family. UbiB subfamily.</text>
</comment>
<dbReference type="PANTHER" id="PTHR10566">
    <property type="entry name" value="CHAPERONE-ACTIVITY OF BC1 COMPLEX CABC1 -RELATED"/>
    <property type="match status" value="1"/>
</dbReference>
<feature type="active site" description="Proton acceptor" evidence="13">
    <location>
        <position position="283"/>
    </location>
</feature>
<proteinExistence type="inferred from homology"/>
<evidence type="ECO:0000256" key="3">
    <source>
        <dbReference type="ARBA" id="ARBA00022475"/>
    </source>
</evidence>
<comment type="similarity">
    <text evidence="2">Belongs to the protein kinase superfamily. ADCK protein kinase family.</text>
</comment>
<evidence type="ECO:0000256" key="11">
    <source>
        <dbReference type="ARBA" id="ARBA00022989"/>
    </source>
</evidence>
<keyword evidence="8 13" id="KW-0547">Nucleotide-binding</keyword>
<dbReference type="SUPFAM" id="SSF56112">
    <property type="entry name" value="Protein kinase-like (PK-like)"/>
    <property type="match status" value="1"/>
</dbReference>
<dbReference type="InterPro" id="IPR010232">
    <property type="entry name" value="UbiB"/>
</dbReference>
<evidence type="ECO:0000256" key="1">
    <source>
        <dbReference type="ARBA" id="ARBA00005020"/>
    </source>
</evidence>
<evidence type="ECO:0000256" key="2">
    <source>
        <dbReference type="ARBA" id="ARBA00009670"/>
    </source>
</evidence>
<comment type="subcellular location">
    <subcellularLocation>
        <location evidence="13">Cell membrane</location>
        <topology evidence="13">Single-pass membrane protein</topology>
    </subcellularLocation>
</comment>
<reference evidence="15 16" key="1">
    <citation type="journal article" date="2024" name="Chem. Sci.">
        <title>Discovery of megapolipeptins by genome mining of a Burkholderiales bacteria collection.</title>
        <authorList>
            <person name="Paulo B.S."/>
            <person name="Recchia M.J.J."/>
            <person name="Lee S."/>
            <person name="Fergusson C.H."/>
            <person name="Romanowski S.B."/>
            <person name="Hernandez A."/>
            <person name="Krull N."/>
            <person name="Liu D.Y."/>
            <person name="Cavanagh H."/>
            <person name="Bos A."/>
            <person name="Gray C.A."/>
            <person name="Murphy B.T."/>
            <person name="Linington R.G."/>
            <person name="Eustaquio A.S."/>
        </authorList>
    </citation>
    <scope>NUCLEOTIDE SEQUENCE [LARGE SCALE GENOMIC DNA]</scope>
    <source>
        <strain evidence="15 16">RL21-008-BIB-B</strain>
    </source>
</reference>
<evidence type="ECO:0000313" key="16">
    <source>
        <dbReference type="Proteomes" id="UP001629214"/>
    </source>
</evidence>
<organism evidence="15 16">
    <name type="scientific">Herbaspirillum rhizosphaerae</name>
    <dbReference type="NCBI Taxonomy" id="346179"/>
    <lineage>
        <taxon>Bacteria</taxon>
        <taxon>Pseudomonadati</taxon>
        <taxon>Pseudomonadota</taxon>
        <taxon>Betaproteobacteria</taxon>
        <taxon>Burkholderiales</taxon>
        <taxon>Oxalobacteraceae</taxon>
        <taxon>Herbaspirillum</taxon>
    </lineage>
</organism>
<dbReference type="InterPro" id="IPR050154">
    <property type="entry name" value="UbiB_kinase"/>
</dbReference>
<evidence type="ECO:0000256" key="13">
    <source>
        <dbReference type="HAMAP-Rule" id="MF_00414"/>
    </source>
</evidence>
<keyword evidence="3 13" id="KW-1003">Cell membrane</keyword>
<dbReference type="InterPro" id="IPR045308">
    <property type="entry name" value="UbiB_bact"/>
</dbReference>
<dbReference type="NCBIfam" id="NF003404">
    <property type="entry name" value="PRK04750.1"/>
    <property type="match status" value="1"/>
</dbReference>
<name>A0ABW8ZCZ3_9BURK</name>
<comment type="caution">
    <text evidence="15">The sequence shown here is derived from an EMBL/GenBank/DDBJ whole genome shotgun (WGS) entry which is preliminary data.</text>
</comment>
<keyword evidence="10 13" id="KW-0067">ATP-binding</keyword>
<evidence type="ECO:0000256" key="8">
    <source>
        <dbReference type="ARBA" id="ARBA00022741"/>
    </source>
</evidence>
<comment type="caution">
    <text evidence="13">Lacks conserved residue(s) required for the propagation of feature annotation.</text>
</comment>
<evidence type="ECO:0000256" key="6">
    <source>
        <dbReference type="ARBA" id="ARBA00022688"/>
    </source>
</evidence>
<keyword evidence="6 13" id="KW-0831">Ubiquinone biosynthesis</keyword>
<keyword evidence="4" id="KW-0997">Cell inner membrane</keyword>
<evidence type="ECO:0000256" key="7">
    <source>
        <dbReference type="ARBA" id="ARBA00022692"/>
    </source>
</evidence>
<keyword evidence="7 13" id="KW-0812">Transmembrane</keyword>
<dbReference type="PANTHER" id="PTHR10566:SF113">
    <property type="entry name" value="PROTEIN ACTIVITY OF BC1 COMPLEX KINASE 7, CHLOROPLASTIC"/>
    <property type="match status" value="1"/>
</dbReference>
<evidence type="ECO:0000256" key="9">
    <source>
        <dbReference type="ARBA" id="ARBA00022777"/>
    </source>
</evidence>
<comment type="pathway">
    <text evidence="1 13">Cofactor biosynthesis; ubiquinone biosynthesis [regulation].</text>
</comment>
<feature type="domain" description="ABC1 atypical kinase-like" evidence="14">
    <location>
        <begin position="89"/>
        <end position="338"/>
    </location>
</feature>
<evidence type="ECO:0000256" key="12">
    <source>
        <dbReference type="ARBA" id="ARBA00023136"/>
    </source>
</evidence>
<dbReference type="EMBL" id="JAQQFR010000015">
    <property type="protein sequence ID" value="MFL9880718.1"/>
    <property type="molecule type" value="Genomic_DNA"/>
</dbReference>
<dbReference type="CDD" id="cd13972">
    <property type="entry name" value="UbiB"/>
    <property type="match status" value="1"/>
</dbReference>
<evidence type="ECO:0000259" key="14">
    <source>
        <dbReference type="Pfam" id="PF03109"/>
    </source>
</evidence>
<keyword evidence="11 13" id="KW-1133">Transmembrane helix</keyword>
<dbReference type="NCBIfam" id="TIGR01982">
    <property type="entry name" value="UbiB"/>
    <property type="match status" value="1"/>
</dbReference>
<feature type="binding site" evidence="13">
    <location>
        <position position="148"/>
    </location>
    <ligand>
        <name>ATP</name>
        <dbReference type="ChEBI" id="CHEBI:30616"/>
    </ligand>
</feature>
<feature type="binding site" evidence="13">
    <location>
        <begin position="126"/>
        <end position="134"/>
    </location>
    <ligand>
        <name>ATP</name>
        <dbReference type="ChEBI" id="CHEBI:30616"/>
    </ligand>
</feature>
<keyword evidence="16" id="KW-1185">Reference proteome</keyword>
<keyword evidence="9 13" id="KW-0418">Kinase</keyword>
<dbReference type="InterPro" id="IPR011009">
    <property type="entry name" value="Kinase-like_dom_sf"/>
</dbReference>
<dbReference type="RefSeq" id="WP_408169733.1">
    <property type="nucleotide sequence ID" value="NZ_JAQQFR010000015.1"/>
</dbReference>
<keyword evidence="5 13" id="KW-0808">Transferase</keyword>
<feature type="transmembrane region" description="Helical" evidence="13">
    <location>
        <begin position="495"/>
        <end position="518"/>
    </location>
</feature>
<evidence type="ECO:0000313" key="15">
    <source>
        <dbReference type="EMBL" id="MFL9880718.1"/>
    </source>
</evidence>
<protein>
    <recommendedName>
        <fullName evidence="13">Probable protein kinase UbiB</fullName>
        <ecNumber evidence="13">2.7.-.-</ecNumber>
    </recommendedName>
    <alternativeName>
        <fullName evidence="13">Ubiquinone biosynthesis protein UbiB</fullName>
    </alternativeName>
</protein>
<keyword evidence="12 13" id="KW-0472">Membrane</keyword>